<accession>A0ABS6T205</accession>
<keyword evidence="2" id="KW-1185">Reference proteome</keyword>
<evidence type="ECO:0000313" key="1">
    <source>
        <dbReference type="EMBL" id="MBV7379281.1"/>
    </source>
</evidence>
<dbReference type="EMBL" id="JAHUZE010000002">
    <property type="protein sequence ID" value="MBV7379281.1"/>
    <property type="molecule type" value="Genomic_DNA"/>
</dbReference>
<dbReference type="Proteomes" id="UP000756530">
    <property type="component" value="Unassembled WGS sequence"/>
</dbReference>
<evidence type="ECO:0008006" key="3">
    <source>
        <dbReference type="Google" id="ProtNLM"/>
    </source>
</evidence>
<sequence>MAWPLSPKPMHGKLIVHVGDHKAGSSTIQAALARGDVSLRDARLCYPLTKGRWNQNYLSDSLRKPRPAARITGAPSQSFRELSQLVREENGDVTILSGEELEWCSPERLRGHISRSLAPDSNALTVIAYLRPHVGRALSSLAEQIKIGWAPDNPTHLLTRQFDRFTGPLHYGPRLDRWRKAFGDAYVVRPVIRSELANGSLLEDFLTTTLGSDTFEIRPGPDANASLSVQDLMRLHVVHMSLTRLNKWGHHALGWGLAEVMSKQVPEETRGDRIAGNRDFAEKMRATFLDDARHVDRAFLGDRKLLESEIDRAVDEAPTEVQSLHPEDWLSPTEIRDAKLLASTISFIDDGKTNWRRSIARSRVASMLSS</sequence>
<organism evidence="1 2">
    <name type="scientific">Maritimibacter dapengensis</name>
    <dbReference type="NCBI Taxonomy" id="2836868"/>
    <lineage>
        <taxon>Bacteria</taxon>
        <taxon>Pseudomonadati</taxon>
        <taxon>Pseudomonadota</taxon>
        <taxon>Alphaproteobacteria</taxon>
        <taxon>Rhodobacterales</taxon>
        <taxon>Roseobacteraceae</taxon>
        <taxon>Maritimibacter</taxon>
    </lineage>
</organism>
<dbReference type="RefSeq" id="WP_218392423.1">
    <property type="nucleotide sequence ID" value="NZ_JAHUZE010000002.1"/>
</dbReference>
<name>A0ABS6T205_9RHOB</name>
<proteinExistence type="predicted"/>
<evidence type="ECO:0000313" key="2">
    <source>
        <dbReference type="Proteomes" id="UP000756530"/>
    </source>
</evidence>
<gene>
    <name evidence="1" type="ORF">KJP28_10100</name>
</gene>
<protein>
    <recommendedName>
        <fullName evidence="3">Sulfotransferase family protein</fullName>
    </recommendedName>
</protein>
<comment type="caution">
    <text evidence="1">The sequence shown here is derived from an EMBL/GenBank/DDBJ whole genome shotgun (WGS) entry which is preliminary data.</text>
</comment>
<reference evidence="1 2" key="1">
    <citation type="submission" date="2021-05" db="EMBL/GenBank/DDBJ databases">
        <title>Culturable bacteria isolated from Daya Bay.</title>
        <authorList>
            <person name="Zheng W."/>
            <person name="Yu S."/>
            <person name="Huang Y."/>
        </authorList>
    </citation>
    <scope>NUCLEOTIDE SEQUENCE [LARGE SCALE GENOMIC DNA]</scope>
    <source>
        <strain evidence="1 2">DP4N28-5</strain>
    </source>
</reference>